<feature type="transmembrane region" description="Helical" evidence="9">
    <location>
        <begin position="337"/>
        <end position="356"/>
    </location>
</feature>
<dbReference type="GO" id="GO:0022857">
    <property type="term" value="F:transmembrane transporter activity"/>
    <property type="evidence" value="ECO:0007669"/>
    <property type="project" value="InterPro"/>
</dbReference>
<dbReference type="SUPFAM" id="SSF103473">
    <property type="entry name" value="MFS general substrate transporter"/>
    <property type="match status" value="1"/>
</dbReference>
<feature type="transmembrane region" description="Helical" evidence="9">
    <location>
        <begin position="220"/>
        <end position="240"/>
    </location>
</feature>
<evidence type="ECO:0000259" key="10">
    <source>
        <dbReference type="PROSITE" id="PS50850"/>
    </source>
</evidence>
<keyword evidence="3" id="KW-1003">Cell membrane</keyword>
<feature type="transmembrane region" description="Helical" evidence="9">
    <location>
        <begin position="377"/>
        <end position="398"/>
    </location>
</feature>
<feature type="compositionally biased region" description="Polar residues" evidence="8">
    <location>
        <begin position="511"/>
        <end position="521"/>
    </location>
</feature>
<feature type="transmembrane region" description="Helical" evidence="9">
    <location>
        <begin position="404"/>
        <end position="425"/>
    </location>
</feature>
<evidence type="ECO:0000256" key="5">
    <source>
        <dbReference type="ARBA" id="ARBA00022989"/>
    </source>
</evidence>
<dbReference type="AlphaFoldDB" id="A0A165AMW0"/>
<dbReference type="Proteomes" id="UP000076722">
    <property type="component" value="Unassembled WGS sequence"/>
</dbReference>
<feature type="transmembrane region" description="Helical" evidence="9">
    <location>
        <begin position="437"/>
        <end position="460"/>
    </location>
</feature>
<evidence type="ECO:0000256" key="9">
    <source>
        <dbReference type="SAM" id="Phobius"/>
    </source>
</evidence>
<dbReference type="PANTHER" id="PTHR23502:SF186">
    <property type="entry name" value="MAJOR FACILITATOR SUPERFAMILY (MFS) PROFILE DOMAIN-CONTAINING PROTEIN"/>
    <property type="match status" value="1"/>
</dbReference>
<dbReference type="InterPro" id="IPR020846">
    <property type="entry name" value="MFS_dom"/>
</dbReference>
<dbReference type="STRING" id="1314777.A0A165AMW0"/>
<sequence length="538" mass="58453">MAMSSSPQSNSNIQVVAVSNHQTSGIQDGCDYAGSGSREDPFIVTWGANDPGNPRDWSLTRKWILTYQLAMGTFTASFGSSCYSAGVSHTTVELGISQQVAILGLSLYVLGFGLGPLVFAPLSEVSIRRPVFLATFGPFTLLHLGGSLGQNAPTLIITRLLAGMMGSSPMTNAGGGVADLWSPKDRALATALYSMGPFLGPTLGPIVGGVVADSRLTWRFNFWLMFIFSGTLFLLGLLNMRETYAPVLLRRRARKLHKNSNYEVYYVSVYDADRPPLPFLQTMSLNLQRPFIMLAKEPIVTVLAIYVSMVYATLYAFFAAFPIVFQEHKGFSTAKGGLAFIGIGIGNMVAVGVNPITRALYRRSARKSPDGVAPPEARLMMGMLGGIVYPVGLLWFAWTTFPSIPAIVPIIAGFPFGFGMLLIFNSISSYLMDAYPIYCASALASTVVLRSVLAALFPFFTTPMYKALGDQWATSVFAFASILCMPMPFLFYRHGPWLRSKSPYAGEGSQKETLSQGPRSANQEEKQDENSPASKEES</sequence>
<accession>A0A165AMW0</accession>
<dbReference type="FunFam" id="1.20.1250.20:FF:000011">
    <property type="entry name" value="MFS multidrug transporter, putative"/>
    <property type="match status" value="1"/>
</dbReference>
<feature type="domain" description="Major facilitator superfamily (MFS) profile" evidence="10">
    <location>
        <begin position="65"/>
        <end position="496"/>
    </location>
</feature>
<dbReference type="Pfam" id="PF07690">
    <property type="entry name" value="MFS_1"/>
    <property type="match status" value="1"/>
</dbReference>
<evidence type="ECO:0000313" key="11">
    <source>
        <dbReference type="EMBL" id="KZS99303.1"/>
    </source>
</evidence>
<dbReference type="GO" id="GO:0005886">
    <property type="term" value="C:plasma membrane"/>
    <property type="evidence" value="ECO:0007669"/>
    <property type="project" value="UniProtKB-SubCell"/>
</dbReference>
<organism evidence="11 12">
    <name type="scientific">Sistotremastrum niveocremeum HHB9708</name>
    <dbReference type="NCBI Taxonomy" id="1314777"/>
    <lineage>
        <taxon>Eukaryota</taxon>
        <taxon>Fungi</taxon>
        <taxon>Dikarya</taxon>
        <taxon>Basidiomycota</taxon>
        <taxon>Agaricomycotina</taxon>
        <taxon>Agaricomycetes</taxon>
        <taxon>Sistotremastrales</taxon>
        <taxon>Sistotremastraceae</taxon>
        <taxon>Sertulicium</taxon>
        <taxon>Sertulicium niveocremeum</taxon>
    </lineage>
</organism>
<keyword evidence="2" id="KW-0813">Transport</keyword>
<keyword evidence="4 9" id="KW-0812">Transmembrane</keyword>
<evidence type="ECO:0000256" key="4">
    <source>
        <dbReference type="ARBA" id="ARBA00022692"/>
    </source>
</evidence>
<comment type="subcellular location">
    <subcellularLocation>
        <location evidence="1">Cell membrane</location>
        <topology evidence="1">Multi-pass membrane protein</topology>
    </subcellularLocation>
</comment>
<dbReference type="PANTHER" id="PTHR23502">
    <property type="entry name" value="MAJOR FACILITATOR SUPERFAMILY"/>
    <property type="match status" value="1"/>
</dbReference>
<dbReference type="InterPro" id="IPR011701">
    <property type="entry name" value="MFS"/>
</dbReference>
<reference evidence="11 12" key="1">
    <citation type="journal article" date="2016" name="Mol. Biol. Evol.">
        <title>Comparative Genomics of Early-Diverging Mushroom-Forming Fungi Provides Insights into the Origins of Lignocellulose Decay Capabilities.</title>
        <authorList>
            <person name="Nagy L.G."/>
            <person name="Riley R."/>
            <person name="Tritt A."/>
            <person name="Adam C."/>
            <person name="Daum C."/>
            <person name="Floudas D."/>
            <person name="Sun H."/>
            <person name="Yadav J.S."/>
            <person name="Pangilinan J."/>
            <person name="Larsson K.H."/>
            <person name="Matsuura K."/>
            <person name="Barry K."/>
            <person name="Labutti K."/>
            <person name="Kuo R."/>
            <person name="Ohm R.A."/>
            <person name="Bhattacharya S.S."/>
            <person name="Shirouzu T."/>
            <person name="Yoshinaga Y."/>
            <person name="Martin F.M."/>
            <person name="Grigoriev I.V."/>
            <person name="Hibbett D.S."/>
        </authorList>
    </citation>
    <scope>NUCLEOTIDE SEQUENCE [LARGE SCALE GENOMIC DNA]</scope>
    <source>
        <strain evidence="11 12">HHB9708</strain>
    </source>
</reference>
<dbReference type="PROSITE" id="PS50850">
    <property type="entry name" value="MFS"/>
    <property type="match status" value="1"/>
</dbReference>
<dbReference type="OrthoDB" id="9986881at2759"/>
<feature type="transmembrane region" description="Helical" evidence="9">
    <location>
        <begin position="472"/>
        <end position="492"/>
    </location>
</feature>
<proteinExistence type="inferred from homology"/>
<evidence type="ECO:0000256" key="3">
    <source>
        <dbReference type="ARBA" id="ARBA00022475"/>
    </source>
</evidence>
<evidence type="ECO:0000256" key="6">
    <source>
        <dbReference type="ARBA" id="ARBA00023136"/>
    </source>
</evidence>
<dbReference type="EMBL" id="KV419394">
    <property type="protein sequence ID" value="KZS99303.1"/>
    <property type="molecule type" value="Genomic_DNA"/>
</dbReference>
<name>A0A165AMW0_9AGAM</name>
<evidence type="ECO:0000313" key="12">
    <source>
        <dbReference type="Proteomes" id="UP000076722"/>
    </source>
</evidence>
<keyword evidence="6 9" id="KW-0472">Membrane</keyword>
<protein>
    <submittedName>
        <fullName evidence="11">MFS general substrate transporter</fullName>
    </submittedName>
</protein>
<dbReference type="Gene3D" id="1.20.1250.20">
    <property type="entry name" value="MFS general substrate transporter like domains"/>
    <property type="match status" value="1"/>
</dbReference>
<dbReference type="CDD" id="cd17323">
    <property type="entry name" value="MFS_Tpo1_MDR_like"/>
    <property type="match status" value="1"/>
</dbReference>
<keyword evidence="5 9" id="KW-1133">Transmembrane helix</keyword>
<comment type="similarity">
    <text evidence="7">Belongs to the major facilitator superfamily. DHA1 family. Polyamines/proton antiporter (TC 2.A.1.2.16) subfamily.</text>
</comment>
<feature type="region of interest" description="Disordered" evidence="8">
    <location>
        <begin position="503"/>
        <end position="538"/>
    </location>
</feature>
<keyword evidence="12" id="KW-1185">Reference proteome</keyword>
<feature type="transmembrane region" description="Helical" evidence="9">
    <location>
        <begin position="299"/>
        <end position="325"/>
    </location>
</feature>
<evidence type="ECO:0000256" key="2">
    <source>
        <dbReference type="ARBA" id="ARBA00022448"/>
    </source>
</evidence>
<evidence type="ECO:0000256" key="1">
    <source>
        <dbReference type="ARBA" id="ARBA00004651"/>
    </source>
</evidence>
<dbReference type="InterPro" id="IPR036259">
    <property type="entry name" value="MFS_trans_sf"/>
</dbReference>
<feature type="transmembrane region" description="Helical" evidence="9">
    <location>
        <begin position="64"/>
        <end position="86"/>
    </location>
</feature>
<evidence type="ECO:0000256" key="8">
    <source>
        <dbReference type="SAM" id="MobiDB-lite"/>
    </source>
</evidence>
<feature type="transmembrane region" description="Helical" evidence="9">
    <location>
        <begin position="98"/>
        <end position="119"/>
    </location>
</feature>
<gene>
    <name evidence="11" type="ORF">SISNIDRAFT_448199</name>
</gene>
<evidence type="ECO:0000256" key="7">
    <source>
        <dbReference type="ARBA" id="ARBA00038459"/>
    </source>
</evidence>
<feature type="compositionally biased region" description="Basic and acidic residues" evidence="8">
    <location>
        <begin position="522"/>
        <end position="538"/>
    </location>
</feature>